<evidence type="ECO:0000256" key="1">
    <source>
        <dbReference type="ARBA" id="ARBA00006139"/>
    </source>
</evidence>
<keyword evidence="4 9" id="KW-0812">Transmembrane</keyword>
<comment type="function">
    <text evidence="9 10">This protein specifically catalyzes the removal of signal peptides from prolipoproteins.</text>
</comment>
<evidence type="ECO:0000256" key="3">
    <source>
        <dbReference type="ARBA" id="ARBA00022670"/>
    </source>
</evidence>
<keyword evidence="13" id="KW-1185">Reference proteome</keyword>
<dbReference type="EMBL" id="ADVL01000096">
    <property type="protein sequence ID" value="EFH13295.1"/>
    <property type="molecule type" value="Genomic_DNA"/>
</dbReference>
<comment type="subcellular location">
    <subcellularLocation>
        <location evidence="9">Cell membrane</location>
        <topology evidence="9">Multi-pass membrane protein</topology>
    </subcellularLocation>
</comment>
<comment type="caution">
    <text evidence="9">Lacks conserved residue(s) required for the propagation of feature annotation.</text>
</comment>
<evidence type="ECO:0000256" key="11">
    <source>
        <dbReference type="RuleBase" id="RU004181"/>
    </source>
</evidence>
<dbReference type="GO" id="GO:0005886">
    <property type="term" value="C:plasma membrane"/>
    <property type="evidence" value="ECO:0007669"/>
    <property type="project" value="UniProtKB-SubCell"/>
</dbReference>
<feature type="active site" evidence="9">
    <location>
        <position position="123"/>
    </location>
</feature>
<dbReference type="HOGENOM" id="CLU_083252_4_3_5"/>
<evidence type="ECO:0000313" key="12">
    <source>
        <dbReference type="EMBL" id="EFH13295.1"/>
    </source>
</evidence>
<evidence type="ECO:0000313" key="13">
    <source>
        <dbReference type="Proteomes" id="UP000005324"/>
    </source>
</evidence>
<evidence type="ECO:0000256" key="9">
    <source>
        <dbReference type="HAMAP-Rule" id="MF_00161"/>
    </source>
</evidence>
<evidence type="ECO:0000256" key="8">
    <source>
        <dbReference type="ARBA" id="ARBA00023136"/>
    </source>
</evidence>
<dbReference type="OrthoDB" id="9810259at2"/>
<keyword evidence="5 9" id="KW-0064">Aspartyl protease</keyword>
<gene>
    <name evidence="9 12" type="primary">lspA</name>
    <name evidence="12" type="ORF">HMPREF0731_0483</name>
</gene>
<keyword evidence="8 9" id="KW-0472">Membrane</keyword>
<comment type="similarity">
    <text evidence="1 9 11">Belongs to the peptidase A8 family.</text>
</comment>
<accession>D5RHC4</accession>
<dbReference type="GO" id="GO:0006508">
    <property type="term" value="P:proteolysis"/>
    <property type="evidence" value="ECO:0007669"/>
    <property type="project" value="UniProtKB-KW"/>
</dbReference>
<keyword evidence="3 9" id="KW-0645">Protease</keyword>
<dbReference type="GO" id="GO:0004190">
    <property type="term" value="F:aspartic-type endopeptidase activity"/>
    <property type="evidence" value="ECO:0007669"/>
    <property type="project" value="UniProtKB-UniRule"/>
</dbReference>
<evidence type="ECO:0000256" key="2">
    <source>
        <dbReference type="ARBA" id="ARBA00022475"/>
    </source>
</evidence>
<evidence type="ECO:0000256" key="7">
    <source>
        <dbReference type="ARBA" id="ARBA00022989"/>
    </source>
</evidence>
<dbReference type="PANTHER" id="PTHR33695">
    <property type="entry name" value="LIPOPROTEIN SIGNAL PEPTIDASE"/>
    <property type="match status" value="1"/>
</dbReference>
<keyword evidence="6 9" id="KW-0378">Hydrolase</keyword>
<dbReference type="RefSeq" id="WP_007003543.1">
    <property type="nucleotide sequence ID" value="NZ_GG770778.1"/>
</dbReference>
<dbReference type="Pfam" id="PF01252">
    <property type="entry name" value="Peptidase_A8"/>
    <property type="match status" value="1"/>
</dbReference>
<feature type="transmembrane region" description="Helical" evidence="9">
    <location>
        <begin position="72"/>
        <end position="89"/>
    </location>
</feature>
<reference evidence="12 13" key="1">
    <citation type="submission" date="2010-04" db="EMBL/GenBank/DDBJ databases">
        <authorList>
            <person name="Qin X."/>
            <person name="Bachman B."/>
            <person name="Battles P."/>
            <person name="Bell A."/>
            <person name="Bess C."/>
            <person name="Bickham C."/>
            <person name="Chaboub L."/>
            <person name="Chen D."/>
            <person name="Coyle M."/>
            <person name="Deiros D.R."/>
            <person name="Dinh H."/>
            <person name="Forbes L."/>
            <person name="Fowler G."/>
            <person name="Francisco L."/>
            <person name="Fu Q."/>
            <person name="Gubbala S."/>
            <person name="Hale W."/>
            <person name="Han Y."/>
            <person name="Hemphill L."/>
            <person name="Highlander S.K."/>
            <person name="Hirani K."/>
            <person name="Hogues M."/>
            <person name="Jackson L."/>
            <person name="Jakkamsetti A."/>
            <person name="Javaid M."/>
            <person name="Jiang H."/>
            <person name="Korchina V."/>
            <person name="Kovar C."/>
            <person name="Lara F."/>
            <person name="Lee S."/>
            <person name="Mata R."/>
            <person name="Mathew T."/>
            <person name="Moen C."/>
            <person name="Morales K."/>
            <person name="Munidasa M."/>
            <person name="Nazareth L."/>
            <person name="Ngo R."/>
            <person name="Nguyen L."/>
            <person name="Okwuonu G."/>
            <person name="Ongeri F."/>
            <person name="Patil S."/>
            <person name="Petrosino J."/>
            <person name="Pham C."/>
            <person name="Pham P."/>
            <person name="Pu L.-L."/>
            <person name="Puazo M."/>
            <person name="Raj R."/>
            <person name="Reid J."/>
            <person name="Rouhana J."/>
            <person name="Saada N."/>
            <person name="Shang Y."/>
            <person name="Simmons D."/>
            <person name="Thornton R."/>
            <person name="Warren J."/>
            <person name="Weissenberger G."/>
            <person name="Zhang J."/>
            <person name="Zhang L."/>
            <person name="Zhou C."/>
            <person name="Zhu D."/>
            <person name="Muzny D."/>
            <person name="Worley K."/>
            <person name="Gibbs R."/>
        </authorList>
    </citation>
    <scope>NUCLEOTIDE SEQUENCE [LARGE SCALE GENOMIC DNA]</scope>
    <source>
        <strain evidence="12 13">ATCC 49957</strain>
    </source>
</reference>
<comment type="pathway">
    <text evidence="9">Protein modification; lipoprotein biosynthesis (signal peptide cleavage).</text>
</comment>
<protein>
    <recommendedName>
        <fullName evidence="9">Lipoprotein signal peptidase</fullName>
        <ecNumber evidence="9">3.4.23.36</ecNumber>
    </recommendedName>
    <alternativeName>
        <fullName evidence="9">Prolipoprotein signal peptidase</fullName>
    </alternativeName>
    <alternativeName>
        <fullName evidence="9">Signal peptidase II</fullName>
        <shortName evidence="9">SPase II</shortName>
    </alternativeName>
</protein>
<dbReference type="HAMAP" id="MF_00161">
    <property type="entry name" value="LspA"/>
    <property type="match status" value="1"/>
</dbReference>
<dbReference type="UniPathway" id="UPA00665"/>
<name>D5RHC4_9PROT</name>
<evidence type="ECO:0000256" key="6">
    <source>
        <dbReference type="ARBA" id="ARBA00022801"/>
    </source>
</evidence>
<evidence type="ECO:0000256" key="10">
    <source>
        <dbReference type="RuleBase" id="RU000594"/>
    </source>
</evidence>
<dbReference type="AlphaFoldDB" id="D5RHC4"/>
<keyword evidence="7 9" id="KW-1133">Transmembrane helix</keyword>
<dbReference type="InterPro" id="IPR001872">
    <property type="entry name" value="Peptidase_A8"/>
</dbReference>
<dbReference type="PANTHER" id="PTHR33695:SF1">
    <property type="entry name" value="LIPOPROTEIN SIGNAL PEPTIDASE"/>
    <property type="match status" value="1"/>
</dbReference>
<feature type="transmembrane region" description="Helical" evidence="9">
    <location>
        <begin position="133"/>
        <end position="157"/>
    </location>
</feature>
<dbReference type="PROSITE" id="PS00855">
    <property type="entry name" value="SPASE_II"/>
    <property type="match status" value="1"/>
</dbReference>
<feature type="transmembrane region" description="Helical" evidence="9">
    <location>
        <begin position="96"/>
        <end position="113"/>
    </location>
</feature>
<dbReference type="NCBIfam" id="TIGR00077">
    <property type="entry name" value="lspA"/>
    <property type="match status" value="1"/>
</dbReference>
<dbReference type="PRINTS" id="PR00781">
    <property type="entry name" value="LIPOSIGPTASE"/>
</dbReference>
<feature type="active site" evidence="9">
    <location>
        <position position="141"/>
    </location>
</feature>
<dbReference type="Proteomes" id="UP000005324">
    <property type="component" value="Unassembled WGS sequence"/>
</dbReference>
<sequence>MSRPLRLGLPFAAALLVADQLSKWWILEVLRLPEIRQVKLLDLGFAGFDLTMVWNRGVTFGLLAGDTLPHRLMLAGLALVVCAVLLRWMLRAENRLTTLALGGIIGGAIGNVIDRLRFGAVVDFADAWVGSFHWYVFNLADAAIVLGVVALIGDALFRPRATAKESP</sequence>
<comment type="caution">
    <text evidence="12">The sequence shown here is derived from an EMBL/GenBank/DDBJ whole genome shotgun (WGS) entry which is preliminary data.</text>
</comment>
<keyword evidence="2 9" id="KW-1003">Cell membrane</keyword>
<evidence type="ECO:0000256" key="4">
    <source>
        <dbReference type="ARBA" id="ARBA00022692"/>
    </source>
</evidence>
<dbReference type="EC" id="3.4.23.36" evidence="9"/>
<evidence type="ECO:0000256" key="5">
    <source>
        <dbReference type="ARBA" id="ARBA00022750"/>
    </source>
</evidence>
<organism evidence="12 13">
    <name type="scientific">Pseudoroseomonas cervicalis ATCC 49957</name>
    <dbReference type="NCBI Taxonomy" id="525371"/>
    <lineage>
        <taxon>Bacteria</taxon>
        <taxon>Pseudomonadati</taxon>
        <taxon>Pseudomonadota</taxon>
        <taxon>Alphaproteobacteria</taxon>
        <taxon>Acetobacterales</taxon>
        <taxon>Roseomonadaceae</taxon>
        <taxon>Roseomonas</taxon>
    </lineage>
</organism>
<comment type="catalytic activity">
    <reaction evidence="9 10">
        <text>Release of signal peptides from bacterial membrane prolipoproteins. Hydrolyzes -Xaa-Yaa-Zaa-|-(S,diacylglyceryl)Cys-, in which Xaa is hydrophobic (preferably Leu), and Yaa (Ala or Ser) and Zaa (Gly or Ala) have small, neutral side chains.</text>
        <dbReference type="EC" id="3.4.23.36"/>
    </reaction>
</comment>
<proteinExistence type="inferred from homology"/>